<feature type="binding site" evidence="1">
    <location>
        <position position="216"/>
    </location>
    <ligand>
        <name>Zn(2+)</name>
        <dbReference type="ChEBI" id="CHEBI:29105"/>
        <note>catalytic</note>
    </ligand>
</feature>
<dbReference type="Proteomes" id="UP001107558">
    <property type="component" value="Chromosome 4"/>
</dbReference>
<evidence type="ECO:0000256" key="1">
    <source>
        <dbReference type="PROSITE-ProRule" id="PRU01211"/>
    </source>
</evidence>
<evidence type="ECO:0000256" key="3">
    <source>
        <dbReference type="SAM" id="MobiDB-lite"/>
    </source>
</evidence>
<protein>
    <recommendedName>
        <fullName evidence="2">Metalloendopeptidase</fullName>
        <ecNumber evidence="2">3.4.24.-</ecNumber>
    </recommendedName>
</protein>
<dbReference type="InterPro" id="IPR024079">
    <property type="entry name" value="MetalloPept_cat_dom_sf"/>
</dbReference>
<feature type="active site" evidence="1">
    <location>
        <position position="217"/>
    </location>
</feature>
<feature type="compositionally biased region" description="Acidic residues" evidence="3">
    <location>
        <begin position="36"/>
        <end position="72"/>
    </location>
</feature>
<feature type="compositionally biased region" description="Acidic residues" evidence="3">
    <location>
        <begin position="89"/>
        <end position="111"/>
    </location>
</feature>
<dbReference type="GO" id="GO:0004222">
    <property type="term" value="F:metalloendopeptidase activity"/>
    <property type="evidence" value="ECO:0007669"/>
    <property type="project" value="UniProtKB-UniRule"/>
</dbReference>
<comment type="cofactor">
    <cofactor evidence="1 2">
        <name>Zn(2+)</name>
        <dbReference type="ChEBI" id="CHEBI:29105"/>
    </cofactor>
    <text evidence="1 2">Binds 1 zinc ion per subunit.</text>
</comment>
<evidence type="ECO:0000313" key="5">
    <source>
        <dbReference type="EMBL" id="KAG5666539.1"/>
    </source>
</evidence>
<keyword evidence="6" id="KW-1185">Reference proteome</keyword>
<keyword evidence="1 2" id="KW-0482">Metalloprotease</keyword>
<dbReference type="PROSITE" id="PS51864">
    <property type="entry name" value="ASTACIN"/>
    <property type="match status" value="1"/>
</dbReference>
<dbReference type="EC" id="3.4.24.-" evidence="2"/>
<evidence type="ECO:0000313" key="6">
    <source>
        <dbReference type="Proteomes" id="UP001107558"/>
    </source>
</evidence>
<dbReference type="InterPro" id="IPR001506">
    <property type="entry name" value="Peptidase_M12A"/>
</dbReference>
<dbReference type="SUPFAM" id="SSF55486">
    <property type="entry name" value="Metalloproteases ('zincins'), catalytic domain"/>
    <property type="match status" value="1"/>
</dbReference>
<keyword evidence="1 2" id="KW-0479">Metal-binding</keyword>
<dbReference type="InterPro" id="IPR006026">
    <property type="entry name" value="Peptidase_Metallo"/>
</dbReference>
<dbReference type="PANTHER" id="PTHR10127:SF814">
    <property type="entry name" value="MEPRIN A SUBUNIT BETA"/>
    <property type="match status" value="1"/>
</dbReference>
<dbReference type="GO" id="GO:0006508">
    <property type="term" value="P:proteolysis"/>
    <property type="evidence" value="ECO:0007669"/>
    <property type="project" value="UniProtKB-KW"/>
</dbReference>
<reference evidence="5" key="1">
    <citation type="submission" date="2021-03" db="EMBL/GenBank/DDBJ databases">
        <title>Chromosome level genome of the anhydrobiotic midge Polypedilum vanderplanki.</title>
        <authorList>
            <person name="Yoshida Y."/>
            <person name="Kikawada T."/>
            <person name="Gusev O."/>
        </authorList>
    </citation>
    <scope>NUCLEOTIDE SEQUENCE</scope>
    <source>
        <strain evidence="5">NIAS01</strain>
        <tissue evidence="5">Whole body or cell culture</tissue>
    </source>
</reference>
<feature type="compositionally biased region" description="Acidic residues" evidence="3">
    <location>
        <begin position="329"/>
        <end position="358"/>
    </location>
</feature>
<sequence length="358" mass="41934">MNCKTLILLLFFNLLITITAQSPIKNNRNKNNYELNNDEEVEKESDEEDENIESSDEEDSNESDDSEDENDDGLYPNPKNINDFKRNDEEEYEDFYDEEISDDSDENDDEGGTGILDRKRYWPKTGDFVIIPYTIDSEAGISDERIKRIEAGLKRIARRTCIRFKKAKGRERNFIEFTSTDKNTCSSPVGMNPNEPNQIKLFVDRPGCYKIGTIMHETIHSLGFGHMQAHTNRGKYVQILYENIEEPKHKNYRTYSSDHRTSFDTKYDFFSIMHYGPGPLEAPRMRPLKKYSYYADFMGQRNRMSDGDVERINKMYKCHKKYKKNAPDDYNDVDTFENESDEVNDTEEEVDDGSDEDF</sequence>
<feature type="chain" id="PRO_5039961973" description="Metalloendopeptidase" evidence="2">
    <location>
        <begin position="21"/>
        <end position="358"/>
    </location>
</feature>
<dbReference type="PRINTS" id="PR00480">
    <property type="entry name" value="ASTACIN"/>
</dbReference>
<dbReference type="Pfam" id="PF01400">
    <property type="entry name" value="Astacin"/>
    <property type="match status" value="1"/>
</dbReference>
<comment type="caution">
    <text evidence="1">Lacks conserved residue(s) required for the propagation of feature annotation.</text>
</comment>
<proteinExistence type="predicted"/>
<dbReference type="SMART" id="SM00235">
    <property type="entry name" value="ZnMc"/>
    <property type="match status" value="1"/>
</dbReference>
<gene>
    <name evidence="5" type="ORF">PVAND_014558</name>
</gene>
<dbReference type="OrthoDB" id="291007at2759"/>
<dbReference type="PANTHER" id="PTHR10127">
    <property type="entry name" value="DISCOIDIN, CUB, EGF, LAMININ , AND ZINC METALLOPROTEASE DOMAIN CONTAINING"/>
    <property type="match status" value="1"/>
</dbReference>
<keyword evidence="1 2" id="KW-0862">Zinc</keyword>
<feature type="binding site" evidence="1">
    <location>
        <position position="220"/>
    </location>
    <ligand>
        <name>Zn(2+)</name>
        <dbReference type="ChEBI" id="CHEBI:29105"/>
        <note>catalytic</note>
    </ligand>
</feature>
<dbReference type="GO" id="GO:0008270">
    <property type="term" value="F:zinc ion binding"/>
    <property type="evidence" value="ECO:0007669"/>
    <property type="project" value="UniProtKB-UniRule"/>
</dbReference>
<name>A0A9J6BAJ5_POLVA</name>
<feature type="region of interest" description="Disordered" evidence="3">
    <location>
        <begin position="25"/>
        <end position="117"/>
    </location>
</feature>
<evidence type="ECO:0000256" key="2">
    <source>
        <dbReference type="RuleBase" id="RU361183"/>
    </source>
</evidence>
<feature type="region of interest" description="Disordered" evidence="3">
    <location>
        <begin position="324"/>
        <end position="358"/>
    </location>
</feature>
<dbReference type="AlphaFoldDB" id="A0A9J6BAJ5"/>
<keyword evidence="2" id="KW-0732">Signal</keyword>
<accession>A0A9J6BAJ5</accession>
<evidence type="ECO:0000259" key="4">
    <source>
        <dbReference type="PROSITE" id="PS51864"/>
    </source>
</evidence>
<feature type="binding site" evidence="1">
    <location>
        <position position="226"/>
    </location>
    <ligand>
        <name>Zn(2+)</name>
        <dbReference type="ChEBI" id="CHEBI:29105"/>
        <note>catalytic</note>
    </ligand>
</feature>
<feature type="signal peptide" evidence="2">
    <location>
        <begin position="1"/>
        <end position="20"/>
    </location>
</feature>
<comment type="caution">
    <text evidence="5">The sequence shown here is derived from an EMBL/GenBank/DDBJ whole genome shotgun (WGS) entry which is preliminary data.</text>
</comment>
<dbReference type="Gene3D" id="3.40.390.10">
    <property type="entry name" value="Collagenase (Catalytic Domain)"/>
    <property type="match status" value="1"/>
</dbReference>
<feature type="domain" description="Peptidase M12A" evidence="4">
    <location>
        <begin position="113"/>
        <end position="319"/>
    </location>
</feature>
<dbReference type="EMBL" id="JADBJN010000004">
    <property type="protein sequence ID" value="KAG5666539.1"/>
    <property type="molecule type" value="Genomic_DNA"/>
</dbReference>
<keyword evidence="1 2" id="KW-0378">Hydrolase</keyword>
<keyword evidence="1 2" id="KW-0645">Protease</keyword>
<organism evidence="5 6">
    <name type="scientific">Polypedilum vanderplanki</name>
    <name type="common">Sleeping chironomid midge</name>
    <dbReference type="NCBI Taxonomy" id="319348"/>
    <lineage>
        <taxon>Eukaryota</taxon>
        <taxon>Metazoa</taxon>
        <taxon>Ecdysozoa</taxon>
        <taxon>Arthropoda</taxon>
        <taxon>Hexapoda</taxon>
        <taxon>Insecta</taxon>
        <taxon>Pterygota</taxon>
        <taxon>Neoptera</taxon>
        <taxon>Endopterygota</taxon>
        <taxon>Diptera</taxon>
        <taxon>Nematocera</taxon>
        <taxon>Chironomoidea</taxon>
        <taxon>Chironomidae</taxon>
        <taxon>Chironominae</taxon>
        <taxon>Polypedilum</taxon>
        <taxon>Polypedilum</taxon>
    </lineage>
</organism>